<dbReference type="SUPFAM" id="SSF49503">
    <property type="entry name" value="Cupredoxins"/>
    <property type="match status" value="1"/>
</dbReference>
<sequence>MAKLLFFYVLACLSLLITCSATTYMVGDTAGWDLSTDLDSWVKNKTFNVGDVLVFQYSSAYTVNEVTRNNFNGCNVNQPLQTYTGGNSNITLTKPGDRFFVSGNKLYCLGGMKLQVHVNGGQVAASAPGLAPQASTSLPPSSTNKNNYKSSPNNFSSSNGSPYPGRDSLVAAFLAAVLTLLSVAII</sequence>
<dbReference type="GO" id="GO:0046872">
    <property type="term" value="F:metal ion binding"/>
    <property type="evidence" value="ECO:0007669"/>
    <property type="project" value="UniProtKB-KW"/>
</dbReference>
<dbReference type="FunFam" id="2.60.40.420:FF:000003">
    <property type="entry name" value="Blue copper"/>
    <property type="match status" value="1"/>
</dbReference>
<dbReference type="InterPro" id="IPR039391">
    <property type="entry name" value="Phytocyanin-like"/>
</dbReference>
<keyword evidence="5" id="KW-0732">Signal</keyword>
<feature type="transmembrane region" description="Helical" evidence="4">
    <location>
        <begin position="168"/>
        <end position="185"/>
    </location>
</feature>
<dbReference type="PROSITE" id="PS51485">
    <property type="entry name" value="PHYTOCYANIN"/>
    <property type="match status" value="1"/>
</dbReference>
<keyword evidence="4" id="KW-0812">Transmembrane</keyword>
<proteinExistence type="predicted"/>
<evidence type="ECO:0000313" key="8">
    <source>
        <dbReference type="Proteomes" id="UP001141806"/>
    </source>
</evidence>
<evidence type="ECO:0000259" key="6">
    <source>
        <dbReference type="PROSITE" id="PS51485"/>
    </source>
</evidence>
<dbReference type="PANTHER" id="PTHR33021">
    <property type="entry name" value="BLUE COPPER PROTEIN"/>
    <property type="match status" value="1"/>
</dbReference>
<keyword evidence="1" id="KW-0479">Metal-binding</keyword>
<comment type="caution">
    <text evidence="7">The sequence shown here is derived from an EMBL/GenBank/DDBJ whole genome shotgun (WGS) entry which is preliminary data.</text>
</comment>
<dbReference type="EMBL" id="JAMYWD010000012">
    <property type="protein sequence ID" value="KAJ4950012.1"/>
    <property type="molecule type" value="Genomic_DNA"/>
</dbReference>
<gene>
    <name evidence="7" type="ORF">NE237_026844</name>
</gene>
<accession>A0A9Q0JSM5</accession>
<evidence type="ECO:0000256" key="4">
    <source>
        <dbReference type="SAM" id="Phobius"/>
    </source>
</evidence>
<feature type="compositionally biased region" description="Low complexity" evidence="3">
    <location>
        <begin position="139"/>
        <end position="160"/>
    </location>
</feature>
<organism evidence="7 8">
    <name type="scientific">Protea cynaroides</name>
    <dbReference type="NCBI Taxonomy" id="273540"/>
    <lineage>
        <taxon>Eukaryota</taxon>
        <taxon>Viridiplantae</taxon>
        <taxon>Streptophyta</taxon>
        <taxon>Embryophyta</taxon>
        <taxon>Tracheophyta</taxon>
        <taxon>Spermatophyta</taxon>
        <taxon>Magnoliopsida</taxon>
        <taxon>Proteales</taxon>
        <taxon>Proteaceae</taxon>
        <taxon>Protea</taxon>
    </lineage>
</organism>
<reference evidence="7" key="1">
    <citation type="journal article" date="2023" name="Plant J.">
        <title>The genome of the king protea, Protea cynaroides.</title>
        <authorList>
            <person name="Chang J."/>
            <person name="Duong T.A."/>
            <person name="Schoeman C."/>
            <person name="Ma X."/>
            <person name="Roodt D."/>
            <person name="Barker N."/>
            <person name="Li Z."/>
            <person name="Van de Peer Y."/>
            <person name="Mizrachi E."/>
        </authorList>
    </citation>
    <scope>NUCLEOTIDE SEQUENCE</scope>
    <source>
        <tissue evidence="7">Young leaves</tissue>
    </source>
</reference>
<evidence type="ECO:0000313" key="7">
    <source>
        <dbReference type="EMBL" id="KAJ4950012.1"/>
    </source>
</evidence>
<dbReference type="AlphaFoldDB" id="A0A9Q0JSM5"/>
<dbReference type="InterPro" id="IPR003245">
    <property type="entry name" value="Phytocyanin_dom"/>
</dbReference>
<keyword evidence="4" id="KW-1133">Transmembrane helix</keyword>
<evidence type="ECO:0000256" key="3">
    <source>
        <dbReference type="SAM" id="MobiDB-lite"/>
    </source>
</evidence>
<dbReference type="PANTHER" id="PTHR33021:SF70">
    <property type="entry name" value="PHYTOCYANIN DOMAIN-CONTAINING PROTEIN"/>
    <property type="match status" value="1"/>
</dbReference>
<dbReference type="GO" id="GO:0005886">
    <property type="term" value="C:plasma membrane"/>
    <property type="evidence" value="ECO:0007669"/>
    <property type="project" value="TreeGrafter"/>
</dbReference>
<dbReference type="Gene3D" id="2.60.40.420">
    <property type="entry name" value="Cupredoxins - blue copper proteins"/>
    <property type="match status" value="1"/>
</dbReference>
<keyword evidence="8" id="KW-1185">Reference proteome</keyword>
<feature type="domain" description="Phytocyanin" evidence="6">
    <location>
        <begin position="22"/>
        <end position="120"/>
    </location>
</feature>
<keyword evidence="2" id="KW-0325">Glycoprotein</keyword>
<dbReference type="CDD" id="cd04216">
    <property type="entry name" value="Phytocyanin"/>
    <property type="match status" value="1"/>
</dbReference>
<evidence type="ECO:0000256" key="5">
    <source>
        <dbReference type="SAM" id="SignalP"/>
    </source>
</evidence>
<dbReference type="GO" id="GO:0009055">
    <property type="term" value="F:electron transfer activity"/>
    <property type="evidence" value="ECO:0007669"/>
    <property type="project" value="InterPro"/>
</dbReference>
<evidence type="ECO:0000256" key="1">
    <source>
        <dbReference type="ARBA" id="ARBA00022723"/>
    </source>
</evidence>
<feature type="chain" id="PRO_5040180651" description="Phytocyanin domain-containing protein" evidence="5">
    <location>
        <begin position="22"/>
        <end position="186"/>
    </location>
</feature>
<evidence type="ECO:0000256" key="2">
    <source>
        <dbReference type="ARBA" id="ARBA00023180"/>
    </source>
</evidence>
<feature type="signal peptide" evidence="5">
    <location>
        <begin position="1"/>
        <end position="21"/>
    </location>
</feature>
<feature type="region of interest" description="Disordered" evidence="3">
    <location>
        <begin position="129"/>
        <end position="160"/>
    </location>
</feature>
<keyword evidence="4" id="KW-0472">Membrane</keyword>
<name>A0A9Q0JSM5_9MAGN</name>
<protein>
    <recommendedName>
        <fullName evidence="6">Phytocyanin domain-containing protein</fullName>
    </recommendedName>
</protein>
<dbReference type="InterPro" id="IPR008972">
    <property type="entry name" value="Cupredoxin"/>
</dbReference>
<dbReference type="OrthoDB" id="581242at2759"/>
<dbReference type="Pfam" id="PF02298">
    <property type="entry name" value="Cu_bind_like"/>
    <property type="match status" value="1"/>
</dbReference>
<dbReference type="Proteomes" id="UP001141806">
    <property type="component" value="Unassembled WGS sequence"/>
</dbReference>